<dbReference type="RefSeq" id="WP_081897164.1">
    <property type="nucleotide sequence ID" value="NZ_AP022557.1"/>
</dbReference>
<dbReference type="InterPro" id="IPR027797">
    <property type="entry name" value="PT-TG_dom"/>
</dbReference>
<protein>
    <recommendedName>
        <fullName evidence="4">Pre-toxin TG domain-containing protein</fullName>
    </recommendedName>
</protein>
<dbReference type="EMBL" id="AP022557">
    <property type="protein sequence ID" value="BBW97529.1"/>
    <property type="molecule type" value="Genomic_DNA"/>
</dbReference>
<comment type="subcellular location">
    <subcellularLocation>
        <location evidence="1">Secreted</location>
    </subcellularLocation>
</comment>
<keyword evidence="2" id="KW-0964">Secreted</keyword>
<dbReference type="Gene3D" id="1.10.287.850">
    <property type="entry name" value="HP0062-like domain"/>
    <property type="match status" value="1"/>
</dbReference>
<dbReference type="GO" id="GO:0005576">
    <property type="term" value="C:extracellular region"/>
    <property type="evidence" value="ECO:0007669"/>
    <property type="project" value="UniProtKB-SubCell"/>
</dbReference>
<dbReference type="AlphaFoldDB" id="A0A679FR47"/>
<accession>A0A679FR47</accession>
<keyword evidence="6" id="KW-1185">Reference proteome</keyword>
<gene>
    <name evidence="5" type="ORF">GsuE55_23620</name>
</gene>
<keyword evidence="3" id="KW-0175">Coiled coil</keyword>
<name>A0A679FR47_9BACL</name>
<evidence type="ECO:0000256" key="3">
    <source>
        <dbReference type="SAM" id="Coils"/>
    </source>
</evidence>
<dbReference type="SUPFAM" id="SSF140453">
    <property type="entry name" value="EsxAB dimer-like"/>
    <property type="match status" value="1"/>
</dbReference>
<sequence>MIRLKPDELETVAKHIPDAEDACERARTTLSWEPSSLAMDLPGVSTPAIEALRDELVHWLKRYEDKLNEAEELLYRTAAAMRQADETLADNMKEFGFELLGWYDVQRVFGEYDPITGERLSAGDRLLAGGMLLLSIVPPAKGAGVAGKAAIKGAKAIDAASALAKVKHVVRDDKMKAIGDIAFRQTVRSPLAETARLFKKQWDELVGNVASVSWQPAYAGMGPAPRGWMSEARNEVKDATFHMIKKAEGEVVGKGTGETVIKDTYKPVSLNQLRLKNGMKMKINDALEAAEKFLEPGYKDMGNGRFVSTDGTRVVRMGDGDILGKHGGGPHMNFETLVPNPSKPGKMKVDQNLHIYFGGVKWIFRLKFQSIGMIQASNSYGRIIS</sequence>
<feature type="domain" description="Pre-toxin TG" evidence="4">
    <location>
        <begin position="87"/>
        <end position="155"/>
    </location>
</feature>
<evidence type="ECO:0000313" key="5">
    <source>
        <dbReference type="EMBL" id="BBW97529.1"/>
    </source>
</evidence>
<dbReference type="Proteomes" id="UP000501421">
    <property type="component" value="Chromosome"/>
</dbReference>
<feature type="coiled-coil region" evidence="3">
    <location>
        <begin position="49"/>
        <end position="80"/>
    </location>
</feature>
<evidence type="ECO:0000256" key="1">
    <source>
        <dbReference type="ARBA" id="ARBA00004613"/>
    </source>
</evidence>
<reference evidence="6" key="1">
    <citation type="journal article" date="2020" name="Microbiol. Resour. Announc.">
        <title>Complete Genome Sequence of Geobacillus sp. Strain E55-1, Isolated from Mine Geyser in Japan.</title>
        <authorList>
            <person name="Miyazaki K."/>
            <person name="Hase E."/>
            <person name="Tokito N."/>
        </authorList>
    </citation>
    <scope>NUCLEOTIDE SEQUENCE [LARGE SCALE GENOMIC DNA]</scope>
    <source>
        <strain evidence="6">E55-1</strain>
    </source>
</reference>
<dbReference type="Pfam" id="PF14449">
    <property type="entry name" value="PT-TG"/>
    <property type="match status" value="1"/>
</dbReference>
<dbReference type="InterPro" id="IPR036689">
    <property type="entry name" value="ESAT-6-like_sf"/>
</dbReference>
<organism evidence="5 6">
    <name type="scientific">Geobacillus subterraneus</name>
    <dbReference type="NCBI Taxonomy" id="129338"/>
    <lineage>
        <taxon>Bacteria</taxon>
        <taxon>Bacillati</taxon>
        <taxon>Bacillota</taxon>
        <taxon>Bacilli</taxon>
        <taxon>Bacillales</taxon>
        <taxon>Anoxybacillaceae</taxon>
        <taxon>Geobacillus</taxon>
    </lineage>
</organism>
<proteinExistence type="predicted"/>
<evidence type="ECO:0000313" key="6">
    <source>
        <dbReference type="Proteomes" id="UP000501421"/>
    </source>
</evidence>
<evidence type="ECO:0000256" key="2">
    <source>
        <dbReference type="ARBA" id="ARBA00022525"/>
    </source>
</evidence>
<evidence type="ECO:0000259" key="4">
    <source>
        <dbReference type="Pfam" id="PF14449"/>
    </source>
</evidence>